<dbReference type="CDD" id="cd06173">
    <property type="entry name" value="MFS_MefA_like"/>
    <property type="match status" value="1"/>
</dbReference>
<evidence type="ECO:0000256" key="2">
    <source>
        <dbReference type="ARBA" id="ARBA00022448"/>
    </source>
</evidence>
<organism evidence="9 10">
    <name type="scientific">Kitasatospora acidiphila</name>
    <dbReference type="NCBI Taxonomy" id="2567942"/>
    <lineage>
        <taxon>Bacteria</taxon>
        <taxon>Bacillati</taxon>
        <taxon>Actinomycetota</taxon>
        <taxon>Actinomycetes</taxon>
        <taxon>Kitasatosporales</taxon>
        <taxon>Streptomycetaceae</taxon>
        <taxon>Kitasatospora</taxon>
    </lineage>
</organism>
<keyword evidence="4 7" id="KW-0812">Transmembrane</keyword>
<comment type="subcellular location">
    <subcellularLocation>
        <location evidence="1">Cell inner membrane</location>
        <topology evidence="1">Multi-pass membrane protein</topology>
    </subcellularLocation>
</comment>
<accession>A0A540WE30</accession>
<name>A0A540WE30_9ACTN</name>
<evidence type="ECO:0000313" key="10">
    <source>
        <dbReference type="Proteomes" id="UP000319103"/>
    </source>
</evidence>
<feature type="transmembrane region" description="Helical" evidence="7">
    <location>
        <begin position="102"/>
        <end position="119"/>
    </location>
</feature>
<keyword evidence="3" id="KW-1003">Cell membrane</keyword>
<dbReference type="Proteomes" id="UP000319103">
    <property type="component" value="Unassembled WGS sequence"/>
</dbReference>
<keyword evidence="10" id="KW-1185">Reference proteome</keyword>
<dbReference type="InterPro" id="IPR010290">
    <property type="entry name" value="TM_effector"/>
</dbReference>
<feature type="transmembrane region" description="Helical" evidence="7">
    <location>
        <begin position="279"/>
        <end position="297"/>
    </location>
</feature>
<dbReference type="PANTHER" id="PTHR23513">
    <property type="entry name" value="INTEGRAL MEMBRANE EFFLUX PROTEIN-RELATED"/>
    <property type="match status" value="1"/>
</dbReference>
<evidence type="ECO:0000256" key="3">
    <source>
        <dbReference type="ARBA" id="ARBA00022475"/>
    </source>
</evidence>
<dbReference type="InterPro" id="IPR020846">
    <property type="entry name" value="MFS_dom"/>
</dbReference>
<feature type="transmembrane region" description="Helical" evidence="7">
    <location>
        <begin position="12"/>
        <end position="36"/>
    </location>
</feature>
<gene>
    <name evidence="9" type="ORF">E6W39_12130</name>
</gene>
<sequence>MTPLRSSADYRRVWFGQSVSSIGQQMTAVAVAVQVYALTGSAFATGVVGLCSLIPLVGFGLYGGAVADRVDRRKLGLIGSAGLAAVSAVLSVQALLGLHQVGVLYAAVALQGGFFAISGPARSAMIPRLLPPEQLPAANALNTVSMNLGMTVGPMLGGLLIASYGAQAAYLTDTVAFAAVLYAMWRLPELRPTGTPGARASVLDGLRFLREQPNLRTSFLADLAAMIFGLPRSLFPALAASSYGGHAGTVGLLVAAPAVGALSGALFSGWISHIHRHGLAVLAAVAAWGLSIAGFGLTAGHLWVGLLLLAVAGCADTVSMIFRNTMMQVAAPDEMRGRLQGIFIVVVAGGPRLGDFESGSVAALTSPVTSVITGGLACLACVLLLAARRPAFLRYDARHPTP</sequence>
<feature type="transmembrane region" description="Helical" evidence="7">
    <location>
        <begin position="42"/>
        <end position="63"/>
    </location>
</feature>
<dbReference type="AlphaFoldDB" id="A0A540WE30"/>
<evidence type="ECO:0000313" key="9">
    <source>
        <dbReference type="EMBL" id="TQF07290.1"/>
    </source>
</evidence>
<evidence type="ECO:0000256" key="4">
    <source>
        <dbReference type="ARBA" id="ARBA00022692"/>
    </source>
</evidence>
<evidence type="ECO:0000256" key="6">
    <source>
        <dbReference type="ARBA" id="ARBA00023136"/>
    </source>
</evidence>
<evidence type="ECO:0000256" key="5">
    <source>
        <dbReference type="ARBA" id="ARBA00022989"/>
    </source>
</evidence>
<feature type="domain" description="Major facilitator superfamily (MFS) profile" evidence="8">
    <location>
        <begin position="1"/>
        <end position="191"/>
    </location>
</feature>
<dbReference type="Gene3D" id="1.20.1250.20">
    <property type="entry name" value="MFS general substrate transporter like domains"/>
    <property type="match status" value="1"/>
</dbReference>
<protein>
    <submittedName>
        <fullName evidence="9">MFS transporter</fullName>
    </submittedName>
</protein>
<proteinExistence type="predicted"/>
<dbReference type="Pfam" id="PF05977">
    <property type="entry name" value="MFS_3"/>
    <property type="match status" value="1"/>
</dbReference>
<dbReference type="OrthoDB" id="5494559at2"/>
<feature type="transmembrane region" description="Helical" evidence="7">
    <location>
        <begin position="303"/>
        <end position="323"/>
    </location>
</feature>
<dbReference type="SUPFAM" id="SSF103473">
    <property type="entry name" value="MFS general substrate transporter"/>
    <property type="match status" value="1"/>
</dbReference>
<feature type="transmembrane region" description="Helical" evidence="7">
    <location>
        <begin position="219"/>
        <end position="239"/>
    </location>
</feature>
<dbReference type="InterPro" id="IPR036259">
    <property type="entry name" value="MFS_trans_sf"/>
</dbReference>
<feature type="transmembrane region" description="Helical" evidence="7">
    <location>
        <begin position="245"/>
        <end position="267"/>
    </location>
</feature>
<feature type="transmembrane region" description="Helical" evidence="7">
    <location>
        <begin position="360"/>
        <end position="386"/>
    </location>
</feature>
<keyword evidence="6 7" id="KW-0472">Membrane</keyword>
<dbReference type="PROSITE" id="PS50850">
    <property type="entry name" value="MFS"/>
    <property type="match status" value="1"/>
</dbReference>
<dbReference type="EMBL" id="VIGB01000003">
    <property type="protein sequence ID" value="TQF07290.1"/>
    <property type="molecule type" value="Genomic_DNA"/>
</dbReference>
<reference evidence="9 10" key="1">
    <citation type="submission" date="2019-06" db="EMBL/GenBank/DDBJ databases">
        <title>Description of Kitasatospora acidophila sp. nov. isolated from pine grove soil, and reclassification of Streptomyces novaecaesareae to Kitasatospora novaeceasareae comb. nov.</title>
        <authorList>
            <person name="Kim M.J."/>
        </authorList>
    </citation>
    <scope>NUCLEOTIDE SEQUENCE [LARGE SCALE GENOMIC DNA]</scope>
    <source>
        <strain evidence="9 10">MMS16-CNU292</strain>
    </source>
</reference>
<evidence type="ECO:0000256" key="1">
    <source>
        <dbReference type="ARBA" id="ARBA00004429"/>
    </source>
</evidence>
<evidence type="ECO:0000259" key="8">
    <source>
        <dbReference type="PROSITE" id="PS50850"/>
    </source>
</evidence>
<evidence type="ECO:0000256" key="7">
    <source>
        <dbReference type="SAM" id="Phobius"/>
    </source>
</evidence>
<keyword evidence="5 7" id="KW-1133">Transmembrane helix</keyword>
<dbReference type="GO" id="GO:0022857">
    <property type="term" value="F:transmembrane transporter activity"/>
    <property type="evidence" value="ECO:0007669"/>
    <property type="project" value="InterPro"/>
</dbReference>
<keyword evidence="2" id="KW-0813">Transport</keyword>
<dbReference type="GO" id="GO:0005886">
    <property type="term" value="C:plasma membrane"/>
    <property type="evidence" value="ECO:0007669"/>
    <property type="project" value="UniProtKB-SubCell"/>
</dbReference>
<comment type="caution">
    <text evidence="9">The sequence shown here is derived from an EMBL/GenBank/DDBJ whole genome shotgun (WGS) entry which is preliminary data.</text>
</comment>
<feature type="transmembrane region" description="Helical" evidence="7">
    <location>
        <begin position="75"/>
        <end position="96"/>
    </location>
</feature>
<dbReference type="PANTHER" id="PTHR23513:SF9">
    <property type="entry name" value="ENTEROBACTIN EXPORTER ENTS"/>
    <property type="match status" value="1"/>
</dbReference>
<feature type="transmembrane region" description="Helical" evidence="7">
    <location>
        <begin position="335"/>
        <end position="354"/>
    </location>
</feature>